<evidence type="ECO:0000256" key="6">
    <source>
        <dbReference type="ARBA" id="ARBA00022967"/>
    </source>
</evidence>
<keyword evidence="8" id="KW-0472">Membrane</keyword>
<evidence type="ECO:0000256" key="2">
    <source>
        <dbReference type="ARBA" id="ARBA00022448"/>
    </source>
</evidence>
<dbReference type="GO" id="GO:0006865">
    <property type="term" value="P:amino acid transport"/>
    <property type="evidence" value="ECO:0007669"/>
    <property type="project" value="UniProtKB-KW"/>
</dbReference>
<protein>
    <submittedName>
        <fullName evidence="12">Methionine import ATP-binding protein MetN 1</fullName>
    </submittedName>
</protein>
<dbReference type="SMART" id="SM00382">
    <property type="entry name" value="AAA"/>
    <property type="match status" value="1"/>
</dbReference>
<comment type="caution">
    <text evidence="12">The sequence shown here is derived from an EMBL/GenBank/DDBJ whole genome shotgun (WGS) entry which is preliminary data.</text>
</comment>
<dbReference type="PANTHER" id="PTHR43166:SF30">
    <property type="entry name" value="METHIONINE IMPORT ATP-BINDING PROTEIN METN"/>
    <property type="match status" value="1"/>
</dbReference>
<dbReference type="GO" id="GO:0005524">
    <property type="term" value="F:ATP binding"/>
    <property type="evidence" value="ECO:0007669"/>
    <property type="project" value="UniProtKB-KW"/>
</dbReference>
<keyword evidence="3" id="KW-1003">Cell membrane</keyword>
<dbReference type="OrthoDB" id="9802264at2"/>
<evidence type="ECO:0000256" key="10">
    <source>
        <dbReference type="ARBA" id="ARBA00055994"/>
    </source>
</evidence>
<evidence type="ECO:0000256" key="4">
    <source>
        <dbReference type="ARBA" id="ARBA00022741"/>
    </source>
</evidence>
<evidence type="ECO:0000256" key="7">
    <source>
        <dbReference type="ARBA" id="ARBA00022970"/>
    </source>
</evidence>
<dbReference type="GO" id="GO:0005886">
    <property type="term" value="C:plasma membrane"/>
    <property type="evidence" value="ECO:0007669"/>
    <property type="project" value="UniProtKB-ARBA"/>
</dbReference>
<dbReference type="PROSITE" id="PS00211">
    <property type="entry name" value="ABC_TRANSPORTER_1"/>
    <property type="match status" value="1"/>
</dbReference>
<dbReference type="InterPro" id="IPR003593">
    <property type="entry name" value="AAA+_ATPase"/>
</dbReference>
<evidence type="ECO:0000259" key="11">
    <source>
        <dbReference type="PROSITE" id="PS50893"/>
    </source>
</evidence>
<evidence type="ECO:0000256" key="9">
    <source>
        <dbReference type="ARBA" id="ARBA00049360"/>
    </source>
</evidence>
<reference evidence="12 13" key="1">
    <citation type="submission" date="2013-02" db="EMBL/GenBank/DDBJ databases">
        <title>The Genome Sequence of Enterococcus phoeniculicola BAA-412.</title>
        <authorList>
            <consortium name="The Broad Institute Genome Sequencing Platform"/>
            <consortium name="The Broad Institute Genome Sequencing Center for Infectious Disease"/>
            <person name="Earl A.M."/>
            <person name="Gilmore M.S."/>
            <person name="Lebreton F."/>
            <person name="Walker B."/>
            <person name="Young S.K."/>
            <person name="Zeng Q."/>
            <person name="Gargeya S."/>
            <person name="Fitzgerald M."/>
            <person name="Haas B."/>
            <person name="Abouelleil A."/>
            <person name="Alvarado L."/>
            <person name="Arachchi H.M."/>
            <person name="Berlin A.M."/>
            <person name="Chapman S.B."/>
            <person name="Dewar J."/>
            <person name="Goldberg J."/>
            <person name="Griggs A."/>
            <person name="Gujja S."/>
            <person name="Hansen M."/>
            <person name="Howarth C."/>
            <person name="Imamovic A."/>
            <person name="Larimer J."/>
            <person name="McCowan C."/>
            <person name="Murphy C."/>
            <person name="Neiman D."/>
            <person name="Pearson M."/>
            <person name="Priest M."/>
            <person name="Roberts A."/>
            <person name="Saif S."/>
            <person name="Shea T."/>
            <person name="Sisk P."/>
            <person name="Sykes S."/>
            <person name="Wortman J."/>
            <person name="Nusbaum C."/>
            <person name="Birren B."/>
        </authorList>
    </citation>
    <scope>NUCLEOTIDE SEQUENCE [LARGE SCALE GENOMIC DNA]</scope>
    <source>
        <strain evidence="12 13">ATCC BAA-412</strain>
    </source>
</reference>
<dbReference type="InterPro" id="IPR003439">
    <property type="entry name" value="ABC_transporter-like_ATP-bd"/>
</dbReference>
<accession>R3W7K4</accession>
<dbReference type="Pfam" id="PF00005">
    <property type="entry name" value="ABC_tran"/>
    <property type="match status" value="1"/>
</dbReference>
<dbReference type="Pfam" id="PF09383">
    <property type="entry name" value="NIL"/>
    <property type="match status" value="1"/>
</dbReference>
<sequence>MIELTNIDVIFQQKKEKIEAVKNVNLKIDKKDVFGIVGYSGAGKSSLVRVINYLQKPTNGKVVIDNVELGQLSARELRKERKKIGMIFQHFNLMSARTISDNVEFSLKYSGKSKKERKDKVIELLALVGLSDKKDAYPSQLSGGQKQRVAIARALANDPEILLCDEATSALDPKTTLQILDLLRKLNKELGLTIVLITHEMQVVKEICNKVAVMENGRIIEQNDSVSIFSDPRKELTKDFIRTATHVDQALETILNHPTLSQLESNELLVEFSYVGDQTSEPLISKLYSQYQVTTNILYGNVEIIQNTPIGSLIVTLKGEAQQRMKAFNYLHSQQVKTRVIKRNDSTDSIHVLGGKTNESIY</sequence>
<name>R3W7K4_9ENTE</name>
<dbReference type="SMART" id="SM00930">
    <property type="entry name" value="NIL"/>
    <property type="match status" value="1"/>
</dbReference>
<evidence type="ECO:0000313" key="12">
    <source>
        <dbReference type="EMBL" id="EOL43796.1"/>
    </source>
</evidence>
<dbReference type="STRING" id="154621.RV11_GL002255"/>
<keyword evidence="4" id="KW-0547">Nucleotide-binding</keyword>
<comment type="catalytic activity">
    <reaction evidence="9">
        <text>ATP + H2O = ADP + phosphate + H(+)</text>
        <dbReference type="Rhea" id="RHEA:13065"/>
        <dbReference type="ChEBI" id="CHEBI:15377"/>
        <dbReference type="ChEBI" id="CHEBI:15378"/>
        <dbReference type="ChEBI" id="CHEBI:30616"/>
        <dbReference type="ChEBI" id="CHEBI:43474"/>
        <dbReference type="ChEBI" id="CHEBI:456216"/>
    </reaction>
</comment>
<organism evidence="12 13">
    <name type="scientific">Enterococcus phoeniculicola ATCC BAA-412</name>
    <dbReference type="NCBI Taxonomy" id="1158610"/>
    <lineage>
        <taxon>Bacteria</taxon>
        <taxon>Bacillati</taxon>
        <taxon>Bacillota</taxon>
        <taxon>Bacilli</taxon>
        <taxon>Lactobacillales</taxon>
        <taxon>Enterococcaceae</taxon>
        <taxon>Enterococcus</taxon>
    </lineage>
</organism>
<keyword evidence="2" id="KW-0813">Transport</keyword>
<dbReference type="InterPro" id="IPR041701">
    <property type="entry name" value="MetN_ABC"/>
</dbReference>
<evidence type="ECO:0000256" key="5">
    <source>
        <dbReference type="ARBA" id="ARBA00022840"/>
    </source>
</evidence>
<evidence type="ECO:0000313" key="13">
    <source>
        <dbReference type="Proteomes" id="UP000013785"/>
    </source>
</evidence>
<keyword evidence="6" id="KW-1278">Translocase</keyword>
<dbReference type="InterPro" id="IPR017871">
    <property type="entry name" value="ABC_transporter-like_CS"/>
</dbReference>
<dbReference type="AlphaFoldDB" id="R3W7K4"/>
<keyword evidence="5 12" id="KW-0067">ATP-binding</keyword>
<gene>
    <name evidence="12" type="ORF">UC3_01777</name>
</gene>
<evidence type="ECO:0000256" key="3">
    <source>
        <dbReference type="ARBA" id="ARBA00022475"/>
    </source>
</evidence>
<proteinExistence type="inferred from homology"/>
<dbReference type="HOGENOM" id="CLU_000604_1_3_9"/>
<dbReference type="InterPro" id="IPR045865">
    <property type="entry name" value="ACT-like_dom_sf"/>
</dbReference>
<dbReference type="CDD" id="cd03258">
    <property type="entry name" value="ABC_MetN_methionine_transporter"/>
    <property type="match status" value="1"/>
</dbReference>
<dbReference type="InterPro" id="IPR018449">
    <property type="entry name" value="NIL_domain"/>
</dbReference>
<dbReference type="eggNOG" id="COG1135">
    <property type="taxonomic scope" value="Bacteria"/>
</dbReference>
<dbReference type="Proteomes" id="UP000013785">
    <property type="component" value="Unassembled WGS sequence"/>
</dbReference>
<feature type="domain" description="ABC transporter" evidence="11">
    <location>
        <begin position="4"/>
        <end position="241"/>
    </location>
</feature>
<dbReference type="Gene3D" id="3.30.70.260">
    <property type="match status" value="1"/>
</dbReference>
<dbReference type="FunFam" id="3.40.50.300:FF:000056">
    <property type="entry name" value="Cell division ATP-binding protein FtsE"/>
    <property type="match status" value="1"/>
</dbReference>
<dbReference type="InterPro" id="IPR050086">
    <property type="entry name" value="MetN_ABC_transporter-like"/>
</dbReference>
<dbReference type="PATRIC" id="fig|1158610.3.peg.1770"/>
<evidence type="ECO:0000256" key="8">
    <source>
        <dbReference type="ARBA" id="ARBA00023136"/>
    </source>
</evidence>
<keyword evidence="7" id="KW-0029">Amino-acid transport</keyword>
<dbReference type="SUPFAM" id="SSF55021">
    <property type="entry name" value="ACT-like"/>
    <property type="match status" value="1"/>
</dbReference>
<dbReference type="InterPro" id="IPR027417">
    <property type="entry name" value="P-loop_NTPase"/>
</dbReference>
<dbReference type="GO" id="GO:0016887">
    <property type="term" value="F:ATP hydrolysis activity"/>
    <property type="evidence" value="ECO:0007669"/>
    <property type="project" value="InterPro"/>
</dbReference>
<dbReference type="EMBL" id="AJAT01000015">
    <property type="protein sequence ID" value="EOL43796.1"/>
    <property type="molecule type" value="Genomic_DNA"/>
</dbReference>
<dbReference type="SUPFAM" id="SSF52540">
    <property type="entry name" value="P-loop containing nucleoside triphosphate hydrolases"/>
    <property type="match status" value="1"/>
</dbReference>
<comment type="similarity">
    <text evidence="1">Belongs to the ABC transporter superfamily.</text>
</comment>
<dbReference type="PANTHER" id="PTHR43166">
    <property type="entry name" value="AMINO ACID IMPORT ATP-BINDING PROTEIN"/>
    <property type="match status" value="1"/>
</dbReference>
<dbReference type="RefSeq" id="WP_010768440.1">
    <property type="nucleotide sequence ID" value="NZ_ASWE01000002.1"/>
</dbReference>
<dbReference type="Gene3D" id="3.40.50.300">
    <property type="entry name" value="P-loop containing nucleotide triphosphate hydrolases"/>
    <property type="match status" value="1"/>
</dbReference>
<keyword evidence="13" id="KW-1185">Reference proteome</keyword>
<evidence type="ECO:0000256" key="1">
    <source>
        <dbReference type="ARBA" id="ARBA00005417"/>
    </source>
</evidence>
<dbReference type="PROSITE" id="PS50893">
    <property type="entry name" value="ABC_TRANSPORTER_2"/>
    <property type="match status" value="1"/>
</dbReference>
<comment type="function">
    <text evidence="10">Part of the ABC transporter FtsEX involved in cellular division. Has ATPase activity. Essential for cell division and viability.</text>
</comment>